<organism evidence="5 6">
    <name type="scientific">Edaphobacter dinghuensis</name>
    <dbReference type="NCBI Taxonomy" id="1560005"/>
    <lineage>
        <taxon>Bacteria</taxon>
        <taxon>Pseudomonadati</taxon>
        <taxon>Acidobacteriota</taxon>
        <taxon>Terriglobia</taxon>
        <taxon>Terriglobales</taxon>
        <taxon>Acidobacteriaceae</taxon>
        <taxon>Edaphobacter</taxon>
    </lineage>
</organism>
<dbReference type="GO" id="GO:0046872">
    <property type="term" value="F:metal ion binding"/>
    <property type="evidence" value="ECO:0007669"/>
    <property type="project" value="UniProtKB-KW"/>
</dbReference>
<dbReference type="CDD" id="cd08916">
    <property type="entry name" value="TrHb3_P"/>
    <property type="match status" value="1"/>
</dbReference>
<gene>
    <name evidence="5" type="ORF">GCM10011585_28420</name>
</gene>
<name>A0A917HL87_9BACT</name>
<keyword evidence="2" id="KW-0349">Heme</keyword>
<evidence type="ECO:0000256" key="3">
    <source>
        <dbReference type="ARBA" id="ARBA00022723"/>
    </source>
</evidence>
<evidence type="ECO:0000256" key="2">
    <source>
        <dbReference type="ARBA" id="ARBA00022617"/>
    </source>
</evidence>
<dbReference type="Gene3D" id="1.10.490.10">
    <property type="entry name" value="Globins"/>
    <property type="match status" value="1"/>
</dbReference>
<evidence type="ECO:0000313" key="5">
    <source>
        <dbReference type="EMBL" id="GGG83053.1"/>
    </source>
</evidence>
<dbReference type="InterPro" id="IPR009050">
    <property type="entry name" value="Globin-like_sf"/>
</dbReference>
<dbReference type="GO" id="GO:0020037">
    <property type="term" value="F:heme binding"/>
    <property type="evidence" value="ECO:0007669"/>
    <property type="project" value="InterPro"/>
</dbReference>
<proteinExistence type="predicted"/>
<dbReference type="SUPFAM" id="SSF46458">
    <property type="entry name" value="Globin-like"/>
    <property type="match status" value="1"/>
</dbReference>
<evidence type="ECO:0000313" key="6">
    <source>
        <dbReference type="Proteomes" id="UP000647241"/>
    </source>
</evidence>
<reference evidence="5" key="1">
    <citation type="journal article" date="2014" name="Int. J. Syst. Evol. Microbiol.">
        <title>Complete genome sequence of Corynebacterium casei LMG S-19264T (=DSM 44701T), isolated from a smear-ripened cheese.</title>
        <authorList>
            <consortium name="US DOE Joint Genome Institute (JGI-PGF)"/>
            <person name="Walter F."/>
            <person name="Albersmeier A."/>
            <person name="Kalinowski J."/>
            <person name="Ruckert C."/>
        </authorList>
    </citation>
    <scope>NUCLEOTIDE SEQUENCE</scope>
    <source>
        <strain evidence="5">CGMCC 1.12997</strain>
    </source>
</reference>
<keyword evidence="4" id="KW-0408">Iron</keyword>
<dbReference type="InterPro" id="IPR001486">
    <property type="entry name" value="Hemoglobin_trunc"/>
</dbReference>
<dbReference type="Pfam" id="PF01152">
    <property type="entry name" value="Bac_globin"/>
    <property type="match status" value="1"/>
</dbReference>
<dbReference type="Proteomes" id="UP000647241">
    <property type="component" value="Unassembled WGS sequence"/>
</dbReference>
<comment type="caution">
    <text evidence="5">The sequence shown here is derived from an EMBL/GenBank/DDBJ whole genome shotgun (WGS) entry which is preliminary data.</text>
</comment>
<keyword evidence="6" id="KW-1185">Reference proteome</keyword>
<sequence length="139" mass="15902">MQQSTKKEATKMAEDKITEEEISNLVDRFYAKVQVDPEIGPIFNEKIEDWPAHLALLKNFWSTVMLTTGRYKGDPMMTHLQLPLEPSHFNRWLELFAETAKEVMAPNHAAIIITKSERIAGNFKAGIAYQRSNLSQPNL</sequence>
<evidence type="ECO:0000256" key="1">
    <source>
        <dbReference type="ARBA" id="ARBA00022448"/>
    </source>
</evidence>
<keyword evidence="1" id="KW-0813">Transport</keyword>
<protein>
    <submittedName>
        <fullName evidence="5">Preprotein translocase subunit TatC</fullName>
    </submittedName>
</protein>
<accession>A0A917HL87</accession>
<dbReference type="AlphaFoldDB" id="A0A917HL87"/>
<dbReference type="EMBL" id="BMGT01000003">
    <property type="protein sequence ID" value="GGG83053.1"/>
    <property type="molecule type" value="Genomic_DNA"/>
</dbReference>
<dbReference type="GO" id="GO:0019825">
    <property type="term" value="F:oxygen binding"/>
    <property type="evidence" value="ECO:0007669"/>
    <property type="project" value="InterPro"/>
</dbReference>
<keyword evidence="3" id="KW-0479">Metal-binding</keyword>
<dbReference type="InterPro" id="IPR012292">
    <property type="entry name" value="Globin/Proto"/>
</dbReference>
<reference evidence="5" key="2">
    <citation type="submission" date="2020-09" db="EMBL/GenBank/DDBJ databases">
        <authorList>
            <person name="Sun Q."/>
            <person name="Zhou Y."/>
        </authorList>
    </citation>
    <scope>NUCLEOTIDE SEQUENCE</scope>
    <source>
        <strain evidence="5">CGMCC 1.12997</strain>
    </source>
</reference>
<evidence type="ECO:0000256" key="4">
    <source>
        <dbReference type="ARBA" id="ARBA00023004"/>
    </source>
</evidence>